<dbReference type="AlphaFoldDB" id="A0A165KAF3"/>
<keyword evidence="2" id="KW-1185">Reference proteome</keyword>
<dbReference type="EMBL" id="KV425948">
    <property type="protein sequence ID" value="KZV96046.1"/>
    <property type="molecule type" value="Genomic_DNA"/>
</dbReference>
<dbReference type="InParanoid" id="A0A165KAF3"/>
<organism evidence="1 2">
    <name type="scientific">Exidia glandulosa HHB12029</name>
    <dbReference type="NCBI Taxonomy" id="1314781"/>
    <lineage>
        <taxon>Eukaryota</taxon>
        <taxon>Fungi</taxon>
        <taxon>Dikarya</taxon>
        <taxon>Basidiomycota</taxon>
        <taxon>Agaricomycotina</taxon>
        <taxon>Agaricomycetes</taxon>
        <taxon>Auriculariales</taxon>
        <taxon>Exidiaceae</taxon>
        <taxon>Exidia</taxon>
    </lineage>
</organism>
<gene>
    <name evidence="1" type="ORF">EXIGLDRAFT_734128</name>
</gene>
<accession>A0A165KAF3</accession>
<proteinExistence type="predicted"/>
<name>A0A165KAF3_EXIGL</name>
<evidence type="ECO:0000313" key="1">
    <source>
        <dbReference type="EMBL" id="KZV96046.1"/>
    </source>
</evidence>
<reference evidence="1 2" key="1">
    <citation type="journal article" date="2016" name="Mol. Biol. Evol.">
        <title>Comparative Genomics of Early-Diverging Mushroom-Forming Fungi Provides Insights into the Origins of Lignocellulose Decay Capabilities.</title>
        <authorList>
            <person name="Nagy L.G."/>
            <person name="Riley R."/>
            <person name="Tritt A."/>
            <person name="Adam C."/>
            <person name="Daum C."/>
            <person name="Floudas D."/>
            <person name="Sun H."/>
            <person name="Yadav J.S."/>
            <person name="Pangilinan J."/>
            <person name="Larsson K.H."/>
            <person name="Matsuura K."/>
            <person name="Barry K."/>
            <person name="Labutti K."/>
            <person name="Kuo R."/>
            <person name="Ohm R.A."/>
            <person name="Bhattacharya S.S."/>
            <person name="Shirouzu T."/>
            <person name="Yoshinaga Y."/>
            <person name="Martin F.M."/>
            <person name="Grigoriev I.V."/>
            <person name="Hibbett D.S."/>
        </authorList>
    </citation>
    <scope>NUCLEOTIDE SEQUENCE [LARGE SCALE GENOMIC DNA]</scope>
    <source>
        <strain evidence="1 2">HHB12029</strain>
    </source>
</reference>
<sequence length="73" mass="8435">MSERQFPGWPTAAASTSTVARATVNIQERCKHDVRRVEIVSTEIQRQTSVSRVHRIWARSNKVHGTQMRFKDL</sequence>
<dbReference type="Proteomes" id="UP000077266">
    <property type="component" value="Unassembled WGS sequence"/>
</dbReference>
<protein>
    <submittedName>
        <fullName evidence="1">Uncharacterized protein</fullName>
    </submittedName>
</protein>
<evidence type="ECO:0000313" key="2">
    <source>
        <dbReference type="Proteomes" id="UP000077266"/>
    </source>
</evidence>